<evidence type="ECO:0000259" key="4">
    <source>
        <dbReference type="PROSITE" id="PS50977"/>
    </source>
</evidence>
<evidence type="ECO:0000256" key="2">
    <source>
        <dbReference type="PROSITE-ProRule" id="PRU00335"/>
    </source>
</evidence>
<dbReference type="Proteomes" id="UP000291591">
    <property type="component" value="Unassembled WGS sequence"/>
</dbReference>
<dbReference type="GO" id="GO:0003700">
    <property type="term" value="F:DNA-binding transcription factor activity"/>
    <property type="evidence" value="ECO:0007669"/>
    <property type="project" value="TreeGrafter"/>
</dbReference>
<evidence type="ECO:0000256" key="3">
    <source>
        <dbReference type="SAM" id="MobiDB-lite"/>
    </source>
</evidence>
<dbReference type="PANTHER" id="PTHR30055">
    <property type="entry name" value="HTH-TYPE TRANSCRIPTIONAL REGULATOR RUTR"/>
    <property type="match status" value="1"/>
</dbReference>
<proteinExistence type="predicted"/>
<name>A0A4Q7UU33_PSEST</name>
<feature type="region of interest" description="Disordered" evidence="3">
    <location>
        <begin position="180"/>
        <end position="204"/>
    </location>
</feature>
<evidence type="ECO:0000313" key="6">
    <source>
        <dbReference type="Proteomes" id="UP000291591"/>
    </source>
</evidence>
<evidence type="ECO:0000256" key="1">
    <source>
        <dbReference type="ARBA" id="ARBA00023125"/>
    </source>
</evidence>
<dbReference type="InterPro" id="IPR041678">
    <property type="entry name" value="TetR_C_16"/>
</dbReference>
<feature type="DNA-binding region" description="H-T-H motif" evidence="2">
    <location>
        <begin position="19"/>
        <end position="38"/>
    </location>
</feature>
<dbReference type="SUPFAM" id="SSF48498">
    <property type="entry name" value="Tetracyclin repressor-like, C-terminal domain"/>
    <property type="match status" value="1"/>
</dbReference>
<evidence type="ECO:0000313" key="5">
    <source>
        <dbReference type="EMBL" id="RZT85245.1"/>
    </source>
</evidence>
<dbReference type="PANTHER" id="PTHR30055:SF235">
    <property type="entry name" value="TRANSCRIPTIONAL REGULATORY PROTEIN"/>
    <property type="match status" value="1"/>
</dbReference>
<dbReference type="SUPFAM" id="SSF46689">
    <property type="entry name" value="Homeodomain-like"/>
    <property type="match status" value="1"/>
</dbReference>
<keyword evidence="6" id="KW-1185">Reference proteome</keyword>
<dbReference type="Gene3D" id="1.10.357.10">
    <property type="entry name" value="Tetracycline Repressor, domain 2"/>
    <property type="match status" value="1"/>
</dbReference>
<dbReference type="PRINTS" id="PR00455">
    <property type="entry name" value="HTHTETR"/>
</dbReference>
<dbReference type="EMBL" id="SHKL01000001">
    <property type="protein sequence ID" value="RZT85245.1"/>
    <property type="molecule type" value="Genomic_DNA"/>
</dbReference>
<dbReference type="InterPro" id="IPR001647">
    <property type="entry name" value="HTH_TetR"/>
</dbReference>
<dbReference type="Pfam" id="PF17920">
    <property type="entry name" value="TetR_C_16"/>
    <property type="match status" value="1"/>
</dbReference>
<accession>A0A4Q7UU33</accession>
<dbReference type="InterPro" id="IPR036271">
    <property type="entry name" value="Tet_transcr_reg_TetR-rel_C_sf"/>
</dbReference>
<feature type="domain" description="HTH tetR-type" evidence="4">
    <location>
        <begin position="1"/>
        <end position="56"/>
    </location>
</feature>
<keyword evidence="1 2" id="KW-0238">DNA-binding</keyword>
<dbReference type="Gene3D" id="1.10.10.60">
    <property type="entry name" value="Homeodomain-like"/>
    <property type="match status" value="1"/>
</dbReference>
<sequence>MLLDAARSEFAERGFEGATVRRIAERAGVDAAMVNHWFGGKESLFTASLDIPLDPAMIRDEVVPGDPGQLGHRIVHRFLTIWDGADGTGAGPLLALLRSVTAHPAAARMLREFVTRAIIGPVVSRAAPDRHAERGSLVASQLVGLAMVRYVVRLEPLASASHDEVATALAPTLQRYLTGDIGPDGGSGDATGAALSPPADDAGR</sequence>
<dbReference type="Pfam" id="PF00440">
    <property type="entry name" value="TetR_N"/>
    <property type="match status" value="1"/>
</dbReference>
<dbReference type="AlphaFoldDB" id="A0A4Q7UU33"/>
<organism evidence="5 6">
    <name type="scientific">Pseudonocardia sediminis</name>
    <dbReference type="NCBI Taxonomy" id="1397368"/>
    <lineage>
        <taxon>Bacteria</taxon>
        <taxon>Bacillati</taxon>
        <taxon>Actinomycetota</taxon>
        <taxon>Actinomycetes</taxon>
        <taxon>Pseudonocardiales</taxon>
        <taxon>Pseudonocardiaceae</taxon>
        <taxon>Pseudonocardia</taxon>
    </lineage>
</organism>
<dbReference type="GO" id="GO:0000976">
    <property type="term" value="F:transcription cis-regulatory region binding"/>
    <property type="evidence" value="ECO:0007669"/>
    <property type="project" value="TreeGrafter"/>
</dbReference>
<comment type="caution">
    <text evidence="5">The sequence shown here is derived from an EMBL/GenBank/DDBJ whole genome shotgun (WGS) entry which is preliminary data.</text>
</comment>
<gene>
    <name evidence="5" type="ORF">EV383_2109</name>
</gene>
<protein>
    <submittedName>
        <fullName evidence="5">TetR family transcriptional regulator</fullName>
    </submittedName>
</protein>
<dbReference type="PROSITE" id="PS50977">
    <property type="entry name" value="HTH_TETR_2"/>
    <property type="match status" value="1"/>
</dbReference>
<dbReference type="InterPro" id="IPR050109">
    <property type="entry name" value="HTH-type_TetR-like_transc_reg"/>
</dbReference>
<reference evidence="5 6" key="1">
    <citation type="submission" date="2019-02" db="EMBL/GenBank/DDBJ databases">
        <title>Sequencing the genomes of 1000 actinobacteria strains.</title>
        <authorList>
            <person name="Klenk H.-P."/>
        </authorList>
    </citation>
    <scope>NUCLEOTIDE SEQUENCE [LARGE SCALE GENOMIC DNA]</scope>
    <source>
        <strain evidence="5 6">DSM 45779</strain>
    </source>
</reference>
<dbReference type="InterPro" id="IPR009057">
    <property type="entry name" value="Homeodomain-like_sf"/>
</dbReference>